<dbReference type="AlphaFoldDB" id="A0A090MK15"/>
<accession>A0A090MK15</accession>
<gene>
    <name evidence="2" type="ORF">BN850_0109450</name>
</gene>
<keyword evidence="1" id="KW-0472">Membrane</keyword>
<keyword evidence="1" id="KW-1133">Transmembrane helix</keyword>
<sequence>MAKSVGYGSLYPGPISSYFTRDLFPTVAYTLFPAAAVVCFLLDKWLRRPADRSNAGPSFSPNIKVPGHAEVHIRYSLNNPQIVRTPNLSLILVEGNTVGEKAWI</sequence>
<comment type="caution">
    <text evidence="2">The sequence shown here is derived from an EMBL/GenBank/DDBJ whole genome shotgun (WGS) entry which is preliminary data.</text>
</comment>
<dbReference type="EMBL" id="CBMI010003716">
    <property type="protein sequence ID" value="CEG05357.1"/>
    <property type="molecule type" value="Genomic_DNA"/>
</dbReference>
<name>A0A090MK15_9HYPO</name>
<organism evidence="2">
    <name type="scientific">Fusarium clavum</name>
    <dbReference type="NCBI Taxonomy" id="2594811"/>
    <lineage>
        <taxon>Eukaryota</taxon>
        <taxon>Fungi</taxon>
        <taxon>Dikarya</taxon>
        <taxon>Ascomycota</taxon>
        <taxon>Pezizomycotina</taxon>
        <taxon>Sordariomycetes</taxon>
        <taxon>Hypocreomycetidae</taxon>
        <taxon>Hypocreales</taxon>
        <taxon>Nectriaceae</taxon>
        <taxon>Fusarium</taxon>
        <taxon>Fusarium incarnatum-equiseti species complex</taxon>
    </lineage>
</organism>
<evidence type="ECO:0000313" key="2">
    <source>
        <dbReference type="EMBL" id="CEG05357.1"/>
    </source>
</evidence>
<evidence type="ECO:0000256" key="1">
    <source>
        <dbReference type="SAM" id="Phobius"/>
    </source>
</evidence>
<protein>
    <submittedName>
        <fullName evidence="2">WGS project CBMI000000000 data, contig CS3069_c003718</fullName>
    </submittedName>
</protein>
<reference evidence="2" key="1">
    <citation type="submission" date="2013-05" db="EMBL/GenBank/DDBJ databases">
        <title>Draft genome sequences of six wheat associated Fusarium spp. isolates.</title>
        <authorList>
            <person name="Moolhuijzen P.M."/>
            <person name="Manners J.M."/>
            <person name="Wilcox S."/>
            <person name="Bellgard M.I."/>
            <person name="Gardiner D.M."/>
        </authorList>
    </citation>
    <scope>NUCLEOTIDE SEQUENCE</scope>
    <source>
        <strain evidence="2">CS3069</strain>
    </source>
</reference>
<proteinExistence type="predicted"/>
<feature type="transmembrane region" description="Helical" evidence="1">
    <location>
        <begin position="23"/>
        <end position="42"/>
    </location>
</feature>
<keyword evidence="1" id="KW-0812">Transmembrane</keyword>